<dbReference type="InterPro" id="IPR016024">
    <property type="entry name" value="ARM-type_fold"/>
</dbReference>
<feature type="region of interest" description="Disordered" evidence="6">
    <location>
        <begin position="663"/>
        <end position="705"/>
    </location>
</feature>
<sequence length="1271" mass="140563">MQRVEPVYSSEPHFYSEVKMATTKGEVTQLSIPLPRSLDTRIYIRLSTQAKAIVFSLTTTSQDELAAPKAMGSFVYALPDRFDAQQPLSTTLFSHEPTLEFTTRLAKLIARRAQLPVYVTNSVSFADAGIGGTVEEEMEAFKSIVEVTLERLRGAGIGTTAASAEVKSYTSGGQQTRLRSSVIVNLQHQGVPRQLRGSTWQRRFINFSIAPLPSGTPSHMSTGTTFGDREDLKAMALSPIEIAWRPLKLSPSVDQALASPSTAPATHASTASPDHCRPANPGSGGVQSGIVTVYTGAHAIDRRRCLIPSSRAAIALPPCDSAATPTTMSWQPAPESLRQLAACLKDSLSGFDKNAQKQAELMLQQAKASPDINNYLAYIFSSSHPPEGLQCGEQDYHLVRSAAGIMLKNNVKSDWKSIPESSLHLVKLAVPLGLQDKNSQIRNFAGNIATEIIKRGGLMGWPGLLSQLLDMIGNTSGHASNEAQEGAMSAMAKICEDNAKMMMREVNGQRPLNYVLPQFIAATKSQLPKVRVDALTAINVFTPRESQAMLNSIDDLLQHLFFLSSDDNTDVRRQVCRAFVHLIETRPDKLQPHIGGLVDYIISQQKSDDEDLACEAAEFWLAIGEHEDLWKGLQPYLNKIIPVLLECMVYSGDDIALLGGLSDDEEEEDRQEDIKPAFAKKNLTRTANGEGAGSADPAKNGNNYAKLNEMNDDLEEGELDDEYDDGDDANPDERWTVRKCSAAALDVFARDFRGAVFEAIFPYLSQNLKHDQWPFREAAVLALGAVAEGCMDVVEPHLPELVPYLISLLEDQEPVVRQITCWTLGRYSSWAANLADQGQKEQYFVPLMDGILRKMLDKNKKVQEAGASAFANIEEKAGKQLEPYCGPIIQQFVRCFAKYKDRNMYILYDCVQTLAERIGPLLATPELANQLMPALIDRYNTISDQSREVFPLLECLSYVALALSHAFTPYALPIFMRCVNIIHMNLEQSLSAVSNVALEQPDKDFLITSLDLLSAIIQALEDEKSAELIKNSPHPFFELLGFCMEDPTDEVRQSAYALVGDSAKYLFPQLQPHLPTMIPILLKQLDMDSVLDEEMDSGFGVVNNACWSAGEVAMQHGEGMGQWVQELLQLFVEIMTNPRVPKGLCENAAIALGRLGLHNAELLAPALPTFAEDFLNAMQEVDPSEEKATAFKGFSIVVSQNPHAMEKVLMDYFVSIAQYQDMNLRNPIKQELHEVFQNVLNIYKQMIPHFNEFVGQMRPGDQQSLKSNYVI</sequence>
<dbReference type="PROSITE" id="PS50166">
    <property type="entry name" value="IMPORTIN_B_NT"/>
    <property type="match status" value="1"/>
</dbReference>
<dbReference type="GO" id="GO:0031267">
    <property type="term" value="F:small GTPase binding"/>
    <property type="evidence" value="ECO:0007669"/>
    <property type="project" value="InterPro"/>
</dbReference>
<dbReference type="GO" id="GO:0043248">
    <property type="term" value="P:proteasome assembly"/>
    <property type="evidence" value="ECO:0007669"/>
    <property type="project" value="InterPro"/>
</dbReference>
<dbReference type="InterPro" id="IPR040122">
    <property type="entry name" value="Importin_beta"/>
</dbReference>
<protein>
    <submittedName>
        <fullName evidence="8">Importin subunit beta-2</fullName>
    </submittedName>
</protein>
<gene>
    <name evidence="8" type="ORF">TPAR_04060</name>
</gene>
<feature type="domain" description="Importin N-terminal" evidence="7">
    <location>
        <begin position="359"/>
        <end position="427"/>
    </location>
</feature>
<dbReference type="PANTHER" id="PTHR10527">
    <property type="entry name" value="IMPORTIN BETA"/>
    <property type="match status" value="1"/>
</dbReference>
<evidence type="ECO:0000313" key="8">
    <source>
        <dbReference type="EMBL" id="POR35746.1"/>
    </source>
</evidence>
<proteinExistence type="predicted"/>
<dbReference type="GO" id="GO:0005634">
    <property type="term" value="C:nucleus"/>
    <property type="evidence" value="ECO:0007669"/>
    <property type="project" value="UniProtKB-ARBA"/>
</dbReference>
<name>A0A2S4KZY4_9HYPO</name>
<dbReference type="Pfam" id="PF03810">
    <property type="entry name" value="IBN_N"/>
    <property type="match status" value="1"/>
</dbReference>
<dbReference type="GO" id="GO:0005737">
    <property type="term" value="C:cytoplasm"/>
    <property type="evidence" value="ECO:0007669"/>
    <property type="project" value="UniProtKB-SubCell"/>
</dbReference>
<evidence type="ECO:0000256" key="2">
    <source>
        <dbReference type="ARBA" id="ARBA00022448"/>
    </source>
</evidence>
<evidence type="ECO:0000259" key="7">
    <source>
        <dbReference type="PROSITE" id="PS50166"/>
    </source>
</evidence>
<dbReference type="OrthoDB" id="951172at2759"/>
<dbReference type="Pfam" id="PF13513">
    <property type="entry name" value="HEAT_EZ"/>
    <property type="match status" value="1"/>
</dbReference>
<comment type="caution">
    <text evidence="8">The sequence shown here is derived from an EMBL/GenBank/DDBJ whole genome shotgun (WGS) entry which is preliminary data.</text>
</comment>
<reference evidence="8 9" key="1">
    <citation type="submission" date="2018-01" db="EMBL/GenBank/DDBJ databases">
        <title>Harnessing the power of phylogenomics to disentangle the directionality and signatures of interkingdom host jumping in the parasitic fungal genus Tolypocladium.</title>
        <authorList>
            <person name="Quandt C.A."/>
            <person name="Patterson W."/>
            <person name="Spatafora J.W."/>
        </authorList>
    </citation>
    <scope>NUCLEOTIDE SEQUENCE [LARGE SCALE GENOMIC DNA]</scope>
    <source>
        <strain evidence="8 9">NRBC 100945</strain>
    </source>
</reference>
<evidence type="ECO:0000313" key="9">
    <source>
        <dbReference type="Proteomes" id="UP000237481"/>
    </source>
</evidence>
<feature type="compositionally biased region" description="Low complexity" evidence="6">
    <location>
        <begin position="256"/>
        <end position="273"/>
    </location>
</feature>
<keyword evidence="4" id="KW-0677">Repeat</keyword>
<keyword evidence="9" id="KW-1185">Reference proteome</keyword>
<dbReference type="STRING" id="94208.A0A2S4KZY4"/>
<evidence type="ECO:0000256" key="1">
    <source>
        <dbReference type="ARBA" id="ARBA00004496"/>
    </source>
</evidence>
<dbReference type="Pfam" id="PF16093">
    <property type="entry name" value="PAC4"/>
    <property type="match status" value="1"/>
</dbReference>
<dbReference type="SMART" id="SM00913">
    <property type="entry name" value="IBN_N"/>
    <property type="match status" value="1"/>
</dbReference>
<dbReference type="InterPro" id="IPR001494">
    <property type="entry name" value="Importin-beta_N"/>
</dbReference>
<evidence type="ECO:0000256" key="6">
    <source>
        <dbReference type="SAM" id="MobiDB-lite"/>
    </source>
</evidence>
<keyword evidence="3" id="KW-0963">Cytoplasm</keyword>
<keyword evidence="2" id="KW-0813">Transport</keyword>
<evidence type="ECO:0000256" key="5">
    <source>
        <dbReference type="ARBA" id="ARBA00022927"/>
    </source>
</evidence>
<dbReference type="Gene3D" id="3.30.230.100">
    <property type="match status" value="1"/>
</dbReference>
<dbReference type="AlphaFoldDB" id="A0A2S4KZY4"/>
<dbReference type="InterPro" id="IPR032157">
    <property type="entry name" value="PAC4"/>
</dbReference>
<dbReference type="SUPFAM" id="SSF48371">
    <property type="entry name" value="ARM repeat"/>
    <property type="match status" value="1"/>
</dbReference>
<evidence type="ECO:0000256" key="3">
    <source>
        <dbReference type="ARBA" id="ARBA00022490"/>
    </source>
</evidence>
<comment type="subcellular location">
    <subcellularLocation>
        <location evidence="1">Cytoplasm</location>
    </subcellularLocation>
</comment>
<evidence type="ECO:0000256" key="4">
    <source>
        <dbReference type="ARBA" id="ARBA00022737"/>
    </source>
</evidence>
<dbReference type="Gene3D" id="1.25.10.10">
    <property type="entry name" value="Leucine-rich Repeat Variant"/>
    <property type="match status" value="2"/>
</dbReference>
<dbReference type="EMBL" id="PKSG01000413">
    <property type="protein sequence ID" value="POR35746.1"/>
    <property type="molecule type" value="Genomic_DNA"/>
</dbReference>
<dbReference type="InterPro" id="IPR011989">
    <property type="entry name" value="ARM-like"/>
</dbReference>
<feature type="region of interest" description="Disordered" evidence="6">
    <location>
        <begin position="255"/>
        <end position="284"/>
    </location>
</feature>
<dbReference type="FunFam" id="1.25.10.10:FF:000313">
    <property type="entry name" value="Importin beta-2 subunit, putative"/>
    <property type="match status" value="1"/>
</dbReference>
<dbReference type="FunFam" id="1.25.10.10:FF:000219">
    <property type="entry name" value="Importin subunit beta-2"/>
    <property type="match status" value="1"/>
</dbReference>
<dbReference type="Proteomes" id="UP000237481">
    <property type="component" value="Unassembled WGS sequence"/>
</dbReference>
<organism evidence="8 9">
    <name type="scientific">Tolypocladium paradoxum</name>
    <dbReference type="NCBI Taxonomy" id="94208"/>
    <lineage>
        <taxon>Eukaryota</taxon>
        <taxon>Fungi</taxon>
        <taxon>Dikarya</taxon>
        <taxon>Ascomycota</taxon>
        <taxon>Pezizomycotina</taxon>
        <taxon>Sordariomycetes</taxon>
        <taxon>Hypocreomycetidae</taxon>
        <taxon>Hypocreales</taxon>
        <taxon>Ophiocordycipitaceae</taxon>
        <taxon>Tolypocladium</taxon>
    </lineage>
</organism>
<accession>A0A2S4KZY4</accession>
<dbReference type="GO" id="GO:0006606">
    <property type="term" value="P:protein import into nucleus"/>
    <property type="evidence" value="ECO:0007669"/>
    <property type="project" value="InterPro"/>
</dbReference>
<keyword evidence="5" id="KW-0653">Protein transport</keyword>